<evidence type="ECO:0000313" key="2">
    <source>
        <dbReference type="Proteomes" id="UP000000377"/>
    </source>
</evidence>
<dbReference type="Proteomes" id="UP000000377">
    <property type="component" value="Chromosome"/>
</dbReference>
<organism evidence="1 2">
    <name type="scientific">Streptomyces bingchenggensis (strain BCW-1)</name>
    <dbReference type="NCBI Taxonomy" id="749414"/>
    <lineage>
        <taxon>Bacteria</taxon>
        <taxon>Bacillati</taxon>
        <taxon>Actinomycetota</taxon>
        <taxon>Actinomycetes</taxon>
        <taxon>Kitasatosporales</taxon>
        <taxon>Streptomycetaceae</taxon>
        <taxon>Streptomyces</taxon>
    </lineage>
</organism>
<dbReference type="STRING" id="749414.SBI_07041"/>
<keyword evidence="2" id="KW-1185">Reference proteome</keyword>
<sequence>MTAITAFLPTVERHTEPMRDGLRAGFRGGSGRCRGPFWAARSGSVRVASAM</sequence>
<reference evidence="1 2" key="1">
    <citation type="journal article" date="2010" name="J. Bacteriol.">
        <title>Genome sequence of the milbemycin-producing bacterium Streptomyces bingchenggensis.</title>
        <authorList>
            <person name="Wang X.J."/>
            <person name="Yan Y.J."/>
            <person name="Zhang B."/>
            <person name="An J."/>
            <person name="Wang J.J."/>
            <person name="Tian J."/>
            <person name="Jiang L."/>
            <person name="Chen Y.H."/>
            <person name="Huang S.X."/>
            <person name="Yin M."/>
            <person name="Zhang J."/>
            <person name="Gao A.L."/>
            <person name="Liu C.X."/>
            <person name="Zhu Z.X."/>
            <person name="Xiang W.S."/>
        </authorList>
    </citation>
    <scope>NUCLEOTIDE SEQUENCE [LARGE SCALE GENOMIC DNA]</scope>
    <source>
        <strain evidence="1 2">BCW-1</strain>
    </source>
</reference>
<dbReference type="EMBL" id="CP002047">
    <property type="protein sequence ID" value="ADI10161.1"/>
    <property type="molecule type" value="Genomic_DNA"/>
</dbReference>
<name>D7C3D6_STRBB</name>
<accession>D7C3D6</accession>
<evidence type="ECO:0000313" key="1">
    <source>
        <dbReference type="EMBL" id="ADI10161.1"/>
    </source>
</evidence>
<dbReference type="AlphaFoldDB" id="D7C3D6"/>
<protein>
    <submittedName>
        <fullName evidence="1">Uncharacterized protein</fullName>
    </submittedName>
</protein>
<gene>
    <name evidence="1" type="ordered locus">SBI_07041</name>
</gene>
<dbReference type="KEGG" id="sbh:SBI_07041"/>
<proteinExistence type="predicted"/>
<dbReference type="HOGENOM" id="CLU_3104162_0_0_11"/>